<dbReference type="RefSeq" id="XP_011777363.1">
    <property type="nucleotide sequence ID" value="XM_011779061.1"/>
</dbReference>
<organism evidence="2 3">
    <name type="scientific">Trypanosoma brucei gambiense (strain MHOM/CI/86/DAL972)</name>
    <dbReference type="NCBI Taxonomy" id="679716"/>
    <lineage>
        <taxon>Eukaryota</taxon>
        <taxon>Discoba</taxon>
        <taxon>Euglenozoa</taxon>
        <taxon>Kinetoplastea</taxon>
        <taxon>Metakinetoplastina</taxon>
        <taxon>Trypanosomatida</taxon>
        <taxon>Trypanosomatidae</taxon>
        <taxon>Trypanosoma</taxon>
    </lineage>
</organism>
<dbReference type="KEGG" id="tbg:TbgDal_X1780"/>
<evidence type="ECO:0000313" key="2">
    <source>
        <dbReference type="EMBL" id="CBH15097.1"/>
    </source>
</evidence>
<dbReference type="AlphaFoldDB" id="D0A1F5"/>
<feature type="transmembrane region" description="Helical" evidence="1">
    <location>
        <begin position="103"/>
        <end position="126"/>
    </location>
</feature>
<keyword evidence="1" id="KW-0812">Transmembrane</keyword>
<name>D0A1F5_TRYB9</name>
<gene>
    <name evidence="2" type="ORF">TbgDal_X1780</name>
</gene>
<evidence type="ECO:0000256" key="1">
    <source>
        <dbReference type="SAM" id="Phobius"/>
    </source>
</evidence>
<protein>
    <submittedName>
        <fullName evidence="2">Uncharacterized protein</fullName>
    </submittedName>
</protein>
<keyword evidence="1" id="KW-1133">Transmembrane helix</keyword>
<feature type="transmembrane region" description="Helical" evidence="1">
    <location>
        <begin position="73"/>
        <end position="97"/>
    </location>
</feature>
<dbReference type="Proteomes" id="UP000002316">
    <property type="component" value="Chromosome 10"/>
</dbReference>
<proteinExistence type="predicted"/>
<dbReference type="EMBL" id="FN554973">
    <property type="protein sequence ID" value="CBH15097.1"/>
    <property type="molecule type" value="Genomic_DNA"/>
</dbReference>
<sequence length="128" mass="15105">MGGGACDHRCVTVRCVTRGRQGKKSYYYYYYYLLLLKFQYQCTCFGLRGGRVDCTVFCHVGLHPRHFFLRKSFVLFCSGYNLLLSLLIAFLHIASFVSTSRLVSFLFFFPFFLLHKLFFFFLYTLCKP</sequence>
<accession>D0A1F5</accession>
<reference evidence="3" key="1">
    <citation type="journal article" date="2010" name="PLoS Negl. Trop. Dis.">
        <title>The genome sequence of Trypanosoma brucei gambiense, causative agent of chronic human african trypanosomiasis.</title>
        <authorList>
            <person name="Jackson A.P."/>
            <person name="Sanders M."/>
            <person name="Berry A."/>
            <person name="McQuillan J."/>
            <person name="Aslett M.A."/>
            <person name="Quail M.A."/>
            <person name="Chukualim B."/>
            <person name="Capewell P."/>
            <person name="MacLeod A."/>
            <person name="Melville S.E."/>
            <person name="Gibson W."/>
            <person name="Barry J.D."/>
            <person name="Berriman M."/>
            <person name="Hertz-Fowler C."/>
        </authorList>
    </citation>
    <scope>NUCLEOTIDE SEQUENCE [LARGE SCALE GENOMIC DNA]</scope>
    <source>
        <strain evidence="3">MHOM/CI/86/DAL972</strain>
    </source>
</reference>
<dbReference type="GeneID" id="23865020"/>
<keyword evidence="1" id="KW-0472">Membrane</keyword>
<evidence type="ECO:0000313" key="3">
    <source>
        <dbReference type="Proteomes" id="UP000002316"/>
    </source>
</evidence>